<comment type="subcellular location">
    <subcellularLocation>
        <location evidence="1">Membrane</location>
        <topology evidence="1">Single-pass type I membrane protein</topology>
    </subcellularLocation>
</comment>
<feature type="chain" id="PRO_5011593767" description="Discoidin domain-containing protein" evidence="9">
    <location>
        <begin position="33"/>
        <end position="226"/>
    </location>
</feature>
<dbReference type="InterPro" id="IPR048525">
    <property type="entry name" value="DDR1-2_DS-like"/>
</dbReference>
<keyword evidence="6" id="KW-1015">Disulfide bond</keyword>
<feature type="signal peptide" evidence="9">
    <location>
        <begin position="1"/>
        <end position="32"/>
    </location>
</feature>
<keyword evidence="2 8" id="KW-0812">Transmembrane</keyword>
<proteinExistence type="predicted"/>
<accession>A0A1H7WM34</accession>
<evidence type="ECO:0000256" key="1">
    <source>
        <dbReference type="ARBA" id="ARBA00004479"/>
    </source>
</evidence>
<dbReference type="STRING" id="43775.SAMN04489760_10735"/>
<dbReference type="GO" id="GO:0016020">
    <property type="term" value="C:membrane"/>
    <property type="evidence" value="ECO:0007669"/>
    <property type="project" value="UniProtKB-SubCell"/>
</dbReference>
<reference evidence="11 12" key="1">
    <citation type="submission" date="2016-10" db="EMBL/GenBank/DDBJ databases">
        <authorList>
            <person name="de Groot N.N."/>
        </authorList>
    </citation>
    <scope>NUCLEOTIDE SEQUENCE [LARGE SCALE GENOMIC DNA]</scope>
    <source>
        <strain evidence="11 12">DSM 8423</strain>
    </source>
</reference>
<feature type="transmembrane region" description="Helical" evidence="8">
    <location>
        <begin position="199"/>
        <end position="218"/>
    </location>
</feature>
<evidence type="ECO:0000256" key="3">
    <source>
        <dbReference type="ARBA" id="ARBA00022729"/>
    </source>
</evidence>
<evidence type="ECO:0000256" key="5">
    <source>
        <dbReference type="ARBA" id="ARBA00023136"/>
    </source>
</evidence>
<keyword evidence="12" id="KW-1185">Reference proteome</keyword>
<evidence type="ECO:0000256" key="4">
    <source>
        <dbReference type="ARBA" id="ARBA00022989"/>
    </source>
</evidence>
<organism evidence="11 12">
    <name type="scientific">Syntrophus gentianae</name>
    <dbReference type="NCBI Taxonomy" id="43775"/>
    <lineage>
        <taxon>Bacteria</taxon>
        <taxon>Pseudomonadati</taxon>
        <taxon>Thermodesulfobacteriota</taxon>
        <taxon>Syntrophia</taxon>
        <taxon>Syntrophales</taxon>
        <taxon>Syntrophaceae</taxon>
        <taxon>Syntrophus</taxon>
    </lineage>
</organism>
<keyword evidence="4 8" id="KW-1133">Transmembrane helix</keyword>
<dbReference type="Proteomes" id="UP000198744">
    <property type="component" value="Unassembled WGS sequence"/>
</dbReference>
<protein>
    <recommendedName>
        <fullName evidence="10">Discoidin domain-containing protein</fullName>
    </recommendedName>
</protein>
<dbReference type="EMBL" id="FOBS01000007">
    <property type="protein sequence ID" value="SEM22521.1"/>
    <property type="molecule type" value="Genomic_DNA"/>
</dbReference>
<gene>
    <name evidence="11" type="ORF">SAMN04489760_10735</name>
</gene>
<dbReference type="Gene3D" id="2.60.120.1190">
    <property type="match status" value="1"/>
</dbReference>
<dbReference type="RefSeq" id="WP_093882906.1">
    <property type="nucleotide sequence ID" value="NZ_FOBS01000007.1"/>
</dbReference>
<evidence type="ECO:0000313" key="11">
    <source>
        <dbReference type="EMBL" id="SEM22521.1"/>
    </source>
</evidence>
<evidence type="ECO:0000256" key="7">
    <source>
        <dbReference type="ARBA" id="ARBA00023180"/>
    </source>
</evidence>
<evidence type="ECO:0000259" key="10">
    <source>
        <dbReference type="Pfam" id="PF21114"/>
    </source>
</evidence>
<keyword evidence="5 8" id="KW-0472">Membrane</keyword>
<evidence type="ECO:0000256" key="9">
    <source>
        <dbReference type="SAM" id="SignalP"/>
    </source>
</evidence>
<name>A0A1H7WM34_9BACT</name>
<evidence type="ECO:0000256" key="8">
    <source>
        <dbReference type="SAM" id="Phobius"/>
    </source>
</evidence>
<feature type="domain" description="Discoidin" evidence="10">
    <location>
        <begin position="38"/>
        <end position="195"/>
    </location>
</feature>
<evidence type="ECO:0000256" key="6">
    <source>
        <dbReference type="ARBA" id="ARBA00023157"/>
    </source>
</evidence>
<keyword evidence="3 9" id="KW-0732">Signal</keyword>
<evidence type="ECO:0000256" key="2">
    <source>
        <dbReference type="ARBA" id="ARBA00022692"/>
    </source>
</evidence>
<dbReference type="Pfam" id="PF21114">
    <property type="entry name" value="DDR1-2_DS-like"/>
    <property type="match status" value="1"/>
</dbReference>
<evidence type="ECO:0000313" key="12">
    <source>
        <dbReference type="Proteomes" id="UP000198744"/>
    </source>
</evidence>
<sequence>MKKTSRDRLSFVCLLLMALALISAVISPTCQAATVNPISYDMINGGNSSLNTSLRDDSYTGGTGNPAVAYSALAGGLGDLTDGIVATGNWDTQPGSYVGWKDNVVANPTITFHFATPVHITSFGIHFNSWYRPSSVTISDEGGSSFNFAVPYSGSHEWINFSSVDLADDLIRVVLNDDKTAWNKDWILISEVRFEGQPVPLPGAVLFLGSGLMSLLALRKKFRGHC</sequence>
<keyword evidence="7" id="KW-0325">Glycoprotein</keyword>
<dbReference type="AlphaFoldDB" id="A0A1H7WM34"/>